<name>A0A090W2F2_9FLAO</name>
<keyword evidence="7" id="KW-1185">Reference proteome</keyword>
<gene>
    <name evidence="3" type="ORF">JCM19301_790</name>
    <name evidence="4" type="ORF">JCM19302_619</name>
    <name evidence="5" type="ORF">JCM19538_2612</name>
</gene>
<organism evidence="4 6">
    <name type="scientific">Jejuia pallidilutea</name>
    <dbReference type="NCBI Taxonomy" id="504487"/>
    <lineage>
        <taxon>Bacteria</taxon>
        <taxon>Pseudomonadati</taxon>
        <taxon>Bacteroidota</taxon>
        <taxon>Flavobacteriia</taxon>
        <taxon>Flavobacteriales</taxon>
        <taxon>Flavobacteriaceae</taxon>
        <taxon>Jejuia</taxon>
    </lineage>
</organism>
<feature type="chain" id="PRO_5007383014" description="Lipocalin-like domain-containing protein" evidence="1">
    <location>
        <begin position="22"/>
        <end position="168"/>
    </location>
</feature>
<comment type="caution">
    <text evidence="4">The sequence shown here is derived from an EMBL/GenBank/DDBJ whole genome shotgun (WGS) entry which is preliminary data.</text>
</comment>
<dbReference type="EMBL" id="BBNY01000001">
    <property type="protein sequence ID" value="GAL88249.1"/>
    <property type="molecule type" value="Genomic_DNA"/>
</dbReference>
<dbReference type="Proteomes" id="UP000029641">
    <property type="component" value="Unassembled WGS sequence"/>
</dbReference>
<evidence type="ECO:0000313" key="3">
    <source>
        <dbReference type="EMBL" id="GAL66225.1"/>
    </source>
</evidence>
<dbReference type="eggNOG" id="ENOG502ZSBD">
    <property type="taxonomic scope" value="Bacteria"/>
</dbReference>
<sequence>MRSILSILCILVIFSCSGAKSTTTANKPNKRNLKGTWEVTNIRFVGEEGLYKAMLFDSADSACFKNSEWVFIPNNATGKFTLNQTSNCTAMTQRIIWSFFESGDSTYDFQFKLVDEKNKPLADKKTGYRLKITELTNSEMETRLKTTYQGQAFDVVLKFQKTSDDINL</sequence>
<evidence type="ECO:0000313" key="5">
    <source>
        <dbReference type="EMBL" id="GAL88249.1"/>
    </source>
</evidence>
<reference evidence="7" key="1">
    <citation type="journal article" date="2014" name="Genome Announc.">
        <title>Draft Genome Sequence of Marine Flavobacterium Jejuia pallidilutea Strain 11shimoA1 and Pigmentation Mutants.</title>
        <authorList>
            <person name="Takatani N."/>
            <person name="Nakanishi M."/>
            <person name="Meirelles P."/>
            <person name="Mino S."/>
            <person name="Suda W."/>
            <person name="Oshima K."/>
            <person name="Hattori M."/>
            <person name="Ohkuma M."/>
            <person name="Hosokawa M."/>
            <person name="Miyashita K."/>
            <person name="Thompson F.L."/>
            <person name="Niwa A."/>
            <person name="Sawabe T."/>
            <person name="Sawabe T."/>
        </authorList>
    </citation>
    <scope>NUCLEOTIDE SEQUENCE [LARGE SCALE GENOMIC DNA]</scope>
    <source>
        <strain evidence="7">JCM 19538</strain>
    </source>
</reference>
<dbReference type="Pfam" id="PF13648">
    <property type="entry name" value="Lipocalin_4"/>
    <property type="match status" value="1"/>
</dbReference>
<dbReference type="STRING" id="504487.JCM19538_2612"/>
<keyword evidence="1" id="KW-0732">Signal</keyword>
<evidence type="ECO:0000259" key="2">
    <source>
        <dbReference type="Pfam" id="PF13648"/>
    </source>
</evidence>
<dbReference type="InterPro" id="IPR024311">
    <property type="entry name" value="Lipocalin-like"/>
</dbReference>
<dbReference type="RefSeq" id="WP_042241830.1">
    <property type="nucleotide sequence ID" value="NZ_BBNR01000003.1"/>
</dbReference>
<dbReference type="Proteomes" id="UP000030184">
    <property type="component" value="Unassembled WGS sequence"/>
</dbReference>
<evidence type="ECO:0000313" key="6">
    <source>
        <dbReference type="Proteomes" id="UP000029646"/>
    </source>
</evidence>
<dbReference type="PROSITE" id="PS51257">
    <property type="entry name" value="PROKAR_LIPOPROTEIN"/>
    <property type="match status" value="1"/>
</dbReference>
<dbReference type="EMBL" id="BBNS01000010">
    <property type="protein sequence ID" value="GAL71190.1"/>
    <property type="molecule type" value="Genomic_DNA"/>
</dbReference>
<evidence type="ECO:0000313" key="7">
    <source>
        <dbReference type="Proteomes" id="UP000030184"/>
    </source>
</evidence>
<feature type="domain" description="Lipocalin-like" evidence="2">
    <location>
        <begin position="33"/>
        <end position="141"/>
    </location>
</feature>
<protein>
    <recommendedName>
        <fullName evidence="2">Lipocalin-like domain-containing protein</fullName>
    </recommendedName>
</protein>
<evidence type="ECO:0000313" key="4">
    <source>
        <dbReference type="EMBL" id="GAL71190.1"/>
    </source>
</evidence>
<dbReference type="EMBL" id="BBNR01000003">
    <property type="protein sequence ID" value="GAL66225.1"/>
    <property type="molecule type" value="Genomic_DNA"/>
</dbReference>
<dbReference type="AlphaFoldDB" id="A0A090W2F2"/>
<evidence type="ECO:0000256" key="1">
    <source>
        <dbReference type="SAM" id="SignalP"/>
    </source>
</evidence>
<accession>A0A090W2F2</accession>
<dbReference type="Proteomes" id="UP000029646">
    <property type="component" value="Unassembled WGS sequence"/>
</dbReference>
<dbReference type="OrthoDB" id="1121756at2"/>
<feature type="signal peptide" evidence="1">
    <location>
        <begin position="1"/>
        <end position="21"/>
    </location>
</feature>
<proteinExistence type="predicted"/>